<feature type="transmembrane region" description="Helical" evidence="9">
    <location>
        <begin position="118"/>
        <end position="138"/>
    </location>
</feature>
<dbReference type="EMBL" id="FO203512">
    <property type="protein sequence ID" value="CCK75910.1"/>
    <property type="molecule type" value="Genomic_DNA"/>
</dbReference>
<sequence length="600" mass="66030">MEIPDLLMLGLIGILGFACQILAWWVKIPAILFLLLTGIVLGPVTGLFNPDALFGDFLFSFISLCVAVILFEGSLTLKRTELKEIGSTVRNMVTYGAVINATITTIAAHYIASLSWSISALFGAIMVVTGPTVIMPILQSVRPNLMISRTLRWEGIIIDPFGALFAVLIFEWIVAQQTGSDWLHVLVVFGQTVFIGALFGVLAGYCLGLLLRHHLIPKYLHNFAALAFVTGAFSLSNTLMHESGLLTVTIMGIWLVNMRGVNTKDILSFKESLTIMFVSALFIILSARVDLDTLYGMGWGAVGVFLVVQFVSRPVKVFVSTIGSKFTYKERAFLSWVGPRGIVAAAVSVVFAIKLEELNMENAELLVPLAFSVIIGTVLLQGLTARPLAKLLGVESPATKDVLVIGANPVSIVIAEALNNIGVKTLLCDSHWEDISAARMKGLKTYFGNPVSDHAEMNLELNGFNTMLGLSRHSATNNTTALRFREDFGVKNVFTLPSEEDLNSHKKHLVSDAYKGHTLFGANITYTKLNSFINQNGLVKNTQLSDTYQFEHWMKDNDNDRVIPLFVLDKKGRIHWFTSEHKPTPESGWKVFSLSIQDID</sequence>
<keyword evidence="6 9" id="KW-1133">Transmembrane helix</keyword>
<keyword evidence="5 9" id="KW-0812">Transmembrane</keyword>
<feature type="transmembrane region" description="Helical" evidence="9">
    <location>
        <begin position="54"/>
        <end position="71"/>
    </location>
</feature>
<accession>R4YMF3</accession>
<evidence type="ECO:0000256" key="5">
    <source>
        <dbReference type="ARBA" id="ARBA00022692"/>
    </source>
</evidence>
<dbReference type="PATRIC" id="fig|698738.3.peg.1796"/>
<evidence type="ECO:0000256" key="1">
    <source>
        <dbReference type="ARBA" id="ARBA00004651"/>
    </source>
</evidence>
<keyword evidence="3" id="KW-0050">Antiport</keyword>
<keyword evidence="8 9" id="KW-0472">Membrane</keyword>
<feature type="transmembrane region" description="Helical" evidence="9">
    <location>
        <begin position="182"/>
        <end position="207"/>
    </location>
</feature>
<dbReference type="GO" id="GO:0015297">
    <property type="term" value="F:antiporter activity"/>
    <property type="evidence" value="ECO:0007669"/>
    <property type="project" value="UniProtKB-KW"/>
</dbReference>
<dbReference type="InterPro" id="IPR038770">
    <property type="entry name" value="Na+/solute_symporter_sf"/>
</dbReference>
<feature type="transmembrane region" description="Helical" evidence="9">
    <location>
        <begin position="365"/>
        <end position="383"/>
    </location>
</feature>
<dbReference type="PANTHER" id="PTHR32507">
    <property type="entry name" value="NA(+)/H(+) ANTIPORTER 1"/>
    <property type="match status" value="1"/>
</dbReference>
<keyword evidence="2" id="KW-0813">Transport</keyword>
<evidence type="ECO:0000256" key="3">
    <source>
        <dbReference type="ARBA" id="ARBA00022449"/>
    </source>
</evidence>
<dbReference type="InterPro" id="IPR006153">
    <property type="entry name" value="Cation/H_exchanger_TM"/>
</dbReference>
<evidence type="ECO:0000256" key="2">
    <source>
        <dbReference type="ARBA" id="ARBA00022448"/>
    </source>
</evidence>
<evidence type="ECO:0000256" key="9">
    <source>
        <dbReference type="SAM" id="Phobius"/>
    </source>
</evidence>
<feature type="transmembrane region" description="Helical" evidence="9">
    <location>
        <begin position="92"/>
        <end position="112"/>
    </location>
</feature>
<dbReference type="AlphaFoldDB" id="R4YMF3"/>
<gene>
    <name evidence="11" type="ORF">OLEAN_C17340</name>
</gene>
<feature type="transmembrane region" description="Helical" evidence="9">
    <location>
        <begin position="150"/>
        <end position="170"/>
    </location>
</feature>
<dbReference type="SUPFAM" id="SSF51735">
    <property type="entry name" value="NAD(P)-binding Rossmann-fold domains"/>
    <property type="match status" value="1"/>
</dbReference>
<reference evidence="11 12" key="1">
    <citation type="journal article" date="2013" name="Nat. Commun.">
        <title>Genome sequence and functional genomic analysis of the oil-degrading bacterium Oleispira antarctica.</title>
        <authorList>
            <person name="Kube M."/>
            <person name="Chernikova T.N."/>
            <person name="Al-Ramahi Y."/>
            <person name="Beloqui A."/>
            <person name="Lopez-Cortez N."/>
            <person name="Guazzaroni M.E."/>
            <person name="Heipieper H.J."/>
            <person name="Klages S."/>
            <person name="Kotsyurbenko O.R."/>
            <person name="Langer I."/>
            <person name="Nechitaylo T.Y."/>
            <person name="Lunsdorf H."/>
            <person name="Fernandez M."/>
            <person name="Juarez S."/>
            <person name="Ciordia S."/>
            <person name="Singer A."/>
            <person name="Kagan O."/>
            <person name="Egorova O."/>
            <person name="Petit P.A."/>
            <person name="Stogios P."/>
            <person name="Kim Y."/>
            <person name="Tchigvintsev A."/>
            <person name="Flick R."/>
            <person name="Denaro R."/>
            <person name="Genovese M."/>
            <person name="Albar J.P."/>
            <person name="Reva O.N."/>
            <person name="Martinez-Gomariz M."/>
            <person name="Tran H."/>
            <person name="Ferrer M."/>
            <person name="Savchenko A."/>
            <person name="Yakunin A.F."/>
            <person name="Yakimov M.M."/>
            <person name="Golyshina O.V."/>
            <person name="Reinhardt R."/>
            <person name="Golyshin P.N."/>
        </authorList>
    </citation>
    <scope>NUCLEOTIDE SEQUENCE [LARGE SCALE GENOMIC DNA]</scope>
</reference>
<keyword evidence="7" id="KW-0406">Ion transport</keyword>
<feature type="transmembrane region" description="Helical" evidence="9">
    <location>
        <begin position="273"/>
        <end position="289"/>
    </location>
</feature>
<dbReference type="GO" id="GO:0005886">
    <property type="term" value="C:plasma membrane"/>
    <property type="evidence" value="ECO:0007669"/>
    <property type="project" value="UniProtKB-SubCell"/>
</dbReference>
<dbReference type="Proteomes" id="UP000032749">
    <property type="component" value="Chromosome"/>
</dbReference>
<name>R4YMF3_OLEAN</name>
<dbReference type="HOGENOM" id="CLU_005912_10_1_6"/>
<feature type="transmembrane region" description="Helical" evidence="9">
    <location>
        <begin position="333"/>
        <end position="353"/>
    </location>
</feature>
<dbReference type="STRING" id="698738.OLEAN_C17340"/>
<dbReference type="KEGG" id="oai:OLEAN_C17340"/>
<evidence type="ECO:0000313" key="12">
    <source>
        <dbReference type="Proteomes" id="UP000032749"/>
    </source>
</evidence>
<keyword evidence="12" id="KW-1185">Reference proteome</keyword>
<dbReference type="GO" id="GO:1902600">
    <property type="term" value="P:proton transmembrane transport"/>
    <property type="evidence" value="ECO:0007669"/>
    <property type="project" value="InterPro"/>
</dbReference>
<evidence type="ECO:0000313" key="11">
    <source>
        <dbReference type="EMBL" id="CCK75910.1"/>
    </source>
</evidence>
<evidence type="ECO:0000256" key="8">
    <source>
        <dbReference type="ARBA" id="ARBA00023136"/>
    </source>
</evidence>
<protein>
    <submittedName>
        <fullName evidence="11">Sodium/hydrogen exchanger family protein</fullName>
    </submittedName>
</protein>
<comment type="subcellular location">
    <subcellularLocation>
        <location evidence="1">Cell membrane</location>
        <topology evidence="1">Multi-pass membrane protein</topology>
    </subcellularLocation>
</comment>
<evidence type="ECO:0000256" key="4">
    <source>
        <dbReference type="ARBA" id="ARBA00022475"/>
    </source>
</evidence>
<evidence type="ECO:0000256" key="7">
    <source>
        <dbReference type="ARBA" id="ARBA00023065"/>
    </source>
</evidence>
<organism evidence="11 12">
    <name type="scientific">Oleispira antarctica RB-8</name>
    <dbReference type="NCBI Taxonomy" id="698738"/>
    <lineage>
        <taxon>Bacteria</taxon>
        <taxon>Pseudomonadati</taxon>
        <taxon>Pseudomonadota</taxon>
        <taxon>Gammaproteobacteria</taxon>
        <taxon>Oceanospirillales</taxon>
        <taxon>Oceanospirillaceae</taxon>
        <taxon>Oleispira</taxon>
    </lineage>
</organism>
<dbReference type="Gene3D" id="1.20.1530.20">
    <property type="match status" value="1"/>
</dbReference>
<feature type="transmembrane region" description="Helical" evidence="9">
    <location>
        <begin position="295"/>
        <end position="312"/>
    </location>
</feature>
<dbReference type="InterPro" id="IPR036291">
    <property type="entry name" value="NAD(P)-bd_dom_sf"/>
</dbReference>
<dbReference type="Pfam" id="PF00999">
    <property type="entry name" value="Na_H_Exchanger"/>
    <property type="match status" value="1"/>
</dbReference>
<feature type="transmembrane region" description="Helical" evidence="9">
    <location>
        <begin position="31"/>
        <end position="48"/>
    </location>
</feature>
<proteinExistence type="predicted"/>
<feature type="transmembrane region" description="Helical" evidence="9">
    <location>
        <begin position="6"/>
        <end position="26"/>
    </location>
</feature>
<evidence type="ECO:0000256" key="6">
    <source>
        <dbReference type="ARBA" id="ARBA00022989"/>
    </source>
</evidence>
<dbReference type="PANTHER" id="PTHR32507:SF0">
    <property type="entry name" value="NA(+)_H(+) ANTIPORTER 2-RELATED"/>
    <property type="match status" value="1"/>
</dbReference>
<feature type="domain" description="Cation/H+ exchanger transmembrane" evidence="10">
    <location>
        <begin position="21"/>
        <end position="390"/>
    </location>
</feature>
<evidence type="ECO:0000259" key="10">
    <source>
        <dbReference type="Pfam" id="PF00999"/>
    </source>
</evidence>
<keyword evidence="4" id="KW-1003">Cell membrane</keyword>
<feature type="transmembrane region" description="Helical" evidence="9">
    <location>
        <begin position="219"/>
        <end position="237"/>
    </location>
</feature>